<dbReference type="AlphaFoldDB" id="A0A6V7H4B5"/>
<proteinExistence type="predicted"/>
<comment type="caution">
    <text evidence="1">The sequence shown here is derived from an EMBL/GenBank/DDBJ whole genome shotgun (WGS) entry which is preliminary data.</text>
</comment>
<dbReference type="Proteomes" id="UP000752696">
    <property type="component" value="Unassembled WGS sequence"/>
</dbReference>
<keyword evidence="2" id="KW-1185">Reference proteome</keyword>
<organism evidence="1 2">
    <name type="scientific">Heterotrigona itama</name>
    <dbReference type="NCBI Taxonomy" id="395501"/>
    <lineage>
        <taxon>Eukaryota</taxon>
        <taxon>Metazoa</taxon>
        <taxon>Ecdysozoa</taxon>
        <taxon>Arthropoda</taxon>
        <taxon>Hexapoda</taxon>
        <taxon>Insecta</taxon>
        <taxon>Pterygota</taxon>
        <taxon>Neoptera</taxon>
        <taxon>Endopterygota</taxon>
        <taxon>Hymenoptera</taxon>
        <taxon>Apocrita</taxon>
        <taxon>Aculeata</taxon>
        <taxon>Apoidea</taxon>
        <taxon>Anthophila</taxon>
        <taxon>Apidae</taxon>
        <taxon>Heterotrigona</taxon>
    </lineage>
</organism>
<dbReference type="EMBL" id="CAJDYZ010007617">
    <property type="protein sequence ID" value="CAD1474499.1"/>
    <property type="molecule type" value="Genomic_DNA"/>
</dbReference>
<sequence length="44" mass="5136">TTSIEQVTSVKRAFGTLARSLQTFHDFVEVRCWVQHGLIRFRDV</sequence>
<evidence type="ECO:0000313" key="1">
    <source>
        <dbReference type="EMBL" id="CAD1474499.1"/>
    </source>
</evidence>
<evidence type="ECO:0000313" key="2">
    <source>
        <dbReference type="Proteomes" id="UP000752696"/>
    </source>
</evidence>
<name>A0A6V7H4B5_9HYME</name>
<protein>
    <submittedName>
        <fullName evidence="1">Uncharacterized protein</fullName>
    </submittedName>
</protein>
<reference evidence="1" key="1">
    <citation type="submission" date="2020-07" db="EMBL/GenBank/DDBJ databases">
        <authorList>
            <person name="Nazaruddin N."/>
        </authorList>
    </citation>
    <scope>NUCLEOTIDE SEQUENCE</scope>
</reference>
<gene>
    <name evidence="1" type="ORF">MHI_LOCUS469802</name>
</gene>
<accession>A0A6V7H4B5</accession>
<feature type="non-terminal residue" evidence="1">
    <location>
        <position position="1"/>
    </location>
</feature>